<name>A0A3S2MKB8_ORYJA</name>
<reference evidence="1 2" key="1">
    <citation type="submission" date="2018-11" db="EMBL/GenBank/DDBJ databases">
        <authorList>
            <person name="Lopez-Roques C."/>
            <person name="Donnadieu C."/>
            <person name="Bouchez O."/>
            <person name="Klopp C."/>
            <person name="Cabau C."/>
            <person name="Zahm M."/>
        </authorList>
    </citation>
    <scope>NUCLEOTIDE SEQUENCE [LARGE SCALE GENOMIC DNA]</scope>
    <source>
        <strain evidence="1">RS831</strain>
        <tissue evidence="1">Whole body</tissue>
    </source>
</reference>
<sequence>MQHPVLWGGFWGKRITDLRSLLPPDCLLTAALPLALVPRNCNPASPGLLPVRRAPRASGCTSVPPDPAALLPAPRCHVRWRQVRQRRGAGSLLCRCLAFRSPRFRAQRTGVGLSIPVTYMKRRSEARRSILLYFRGVFAASFRSRGCMMNGSC</sequence>
<dbReference type="EMBL" id="CM012453">
    <property type="protein sequence ID" value="RVE61089.1"/>
    <property type="molecule type" value="Genomic_DNA"/>
</dbReference>
<dbReference type="AlphaFoldDB" id="A0A3S2MKB8"/>
<evidence type="ECO:0000313" key="1">
    <source>
        <dbReference type="EMBL" id="RVE61089.1"/>
    </source>
</evidence>
<keyword evidence="2" id="KW-1185">Reference proteome</keyword>
<organism evidence="1 2">
    <name type="scientific">Oryzias javanicus</name>
    <name type="common">Javanese ricefish</name>
    <name type="synonym">Aplocheilus javanicus</name>
    <dbReference type="NCBI Taxonomy" id="123683"/>
    <lineage>
        <taxon>Eukaryota</taxon>
        <taxon>Metazoa</taxon>
        <taxon>Chordata</taxon>
        <taxon>Craniata</taxon>
        <taxon>Vertebrata</taxon>
        <taxon>Euteleostomi</taxon>
        <taxon>Actinopterygii</taxon>
        <taxon>Neopterygii</taxon>
        <taxon>Teleostei</taxon>
        <taxon>Neoteleostei</taxon>
        <taxon>Acanthomorphata</taxon>
        <taxon>Ovalentaria</taxon>
        <taxon>Atherinomorphae</taxon>
        <taxon>Beloniformes</taxon>
        <taxon>Adrianichthyidae</taxon>
        <taxon>Oryziinae</taxon>
        <taxon>Oryzias</taxon>
    </lineage>
</organism>
<accession>A0A3S2MKB8</accession>
<reference evidence="1 2" key="2">
    <citation type="submission" date="2019-01" db="EMBL/GenBank/DDBJ databases">
        <title>A chromosome length genome reference of the Java medaka (oryzias javanicus).</title>
        <authorList>
            <person name="Herpin A."/>
            <person name="Takehana Y."/>
            <person name="Naruse K."/>
            <person name="Ansai S."/>
            <person name="Kawaguchi M."/>
        </authorList>
    </citation>
    <scope>NUCLEOTIDE SEQUENCE [LARGE SCALE GENOMIC DNA]</scope>
    <source>
        <strain evidence="1">RS831</strain>
        <tissue evidence="1">Whole body</tissue>
    </source>
</reference>
<dbReference type="Proteomes" id="UP000283210">
    <property type="component" value="Chromosome 17"/>
</dbReference>
<protein>
    <submittedName>
        <fullName evidence="1">Uncharacterized protein</fullName>
    </submittedName>
</protein>
<proteinExistence type="predicted"/>
<gene>
    <name evidence="1" type="ORF">OJAV_G00167310</name>
</gene>
<evidence type="ECO:0000313" key="2">
    <source>
        <dbReference type="Proteomes" id="UP000283210"/>
    </source>
</evidence>